<accession>A0A8S5VBD8</accession>
<dbReference type="EMBL" id="BK016237">
    <property type="protein sequence ID" value="DAG04044.1"/>
    <property type="molecule type" value="Genomic_DNA"/>
</dbReference>
<keyword evidence="1" id="KW-0418">Kinase</keyword>
<organism evidence="1">
    <name type="scientific">Myoviridae sp. ctbEa13</name>
    <dbReference type="NCBI Taxonomy" id="2825136"/>
    <lineage>
        <taxon>Viruses</taxon>
        <taxon>Duplodnaviria</taxon>
        <taxon>Heunggongvirae</taxon>
        <taxon>Uroviricota</taxon>
        <taxon>Caudoviricetes</taxon>
    </lineage>
</organism>
<evidence type="ECO:0000313" key="1">
    <source>
        <dbReference type="EMBL" id="DAG04044.1"/>
    </source>
</evidence>
<sequence length="379" mass="43832">MLSRTITTIILEGSDGVGKDTIAHEMWQNHLAKYRVYVRGELSDYVYAKKYNRPFHSTQRGLPFVYVLLLDSEDSIANKIKNRDGVDAEDLKKISDKTLFYDAVKHLRSDYHIITYSVYNKTPEECANEIYEQVDIYANGLRNDESINEYNQMYKKGCEKMGIKFSVKNNQPFFNNTMVMADAQLHNGSYERVMDKRCPHNLIFSLAYSDTPKLSKKTFDFCYIIGSKINVRSEVRSYLAAFDNYDLTCMTKTDAPDKVFGDEYIERISKAKATIYTARDLASLEMITVRPYEAALADQILFVDEESDPDNKLLEQIHEHTKYAKLLRVNPDNIAYIYKSLTAEDVNAILVHQHSWYSGLRKDCLDNAKQISDYLNRSI</sequence>
<reference evidence="1" key="1">
    <citation type="journal article" date="2021" name="Proc. Natl. Acad. Sci. U.S.A.">
        <title>A Catalog of Tens of Thousands of Viruses from Human Metagenomes Reveals Hidden Associations with Chronic Diseases.</title>
        <authorList>
            <person name="Tisza M.J."/>
            <person name="Buck C.B."/>
        </authorList>
    </citation>
    <scope>NUCLEOTIDE SEQUENCE</scope>
    <source>
        <strain evidence="1">CtbEa13</strain>
    </source>
</reference>
<protein>
    <submittedName>
        <fullName evidence="1">Deoxyguanosine kinase</fullName>
    </submittedName>
</protein>
<proteinExistence type="predicted"/>
<keyword evidence="1" id="KW-0808">Transferase</keyword>
<dbReference type="GO" id="GO:0016301">
    <property type="term" value="F:kinase activity"/>
    <property type="evidence" value="ECO:0007669"/>
    <property type="project" value="UniProtKB-KW"/>
</dbReference>
<name>A0A8S5VBD8_9CAUD</name>